<comment type="similarity">
    <text evidence="3">Belongs to the DNA gyrase inhibitor YacG family.</text>
</comment>
<dbReference type="PANTHER" id="PTHR36150:SF1">
    <property type="entry name" value="DNA GYRASE INHIBITOR YACG"/>
    <property type="match status" value="1"/>
</dbReference>
<dbReference type="Proteomes" id="UP000595373">
    <property type="component" value="Chromosome"/>
</dbReference>
<dbReference type="PANTHER" id="PTHR36150">
    <property type="entry name" value="DNA GYRASE INHIBITOR YACG"/>
    <property type="match status" value="1"/>
</dbReference>
<feature type="binding site" evidence="3">
    <location>
        <position position="13"/>
    </location>
    <ligand>
        <name>Zn(2+)</name>
        <dbReference type="ChEBI" id="CHEBI:29105"/>
    </ligand>
</feature>
<evidence type="ECO:0000256" key="1">
    <source>
        <dbReference type="ARBA" id="ARBA00022723"/>
    </source>
</evidence>
<dbReference type="GO" id="GO:0008657">
    <property type="term" value="F:DNA topoisomerase type II (double strand cut, ATP-hydrolyzing) inhibitor activity"/>
    <property type="evidence" value="ECO:0007669"/>
    <property type="project" value="UniProtKB-UniRule"/>
</dbReference>
<organism evidence="4 5">
    <name type="scientific">Histophilus somni</name>
    <name type="common">Haemophilus somnus</name>
    <dbReference type="NCBI Taxonomy" id="731"/>
    <lineage>
        <taxon>Bacteria</taxon>
        <taxon>Pseudomonadati</taxon>
        <taxon>Pseudomonadota</taxon>
        <taxon>Gammaproteobacteria</taxon>
        <taxon>Pasteurellales</taxon>
        <taxon>Pasteurellaceae</taxon>
        <taxon>Histophilus</taxon>
    </lineage>
</organism>
<dbReference type="Pfam" id="PF03884">
    <property type="entry name" value="YacG"/>
    <property type="match status" value="1"/>
</dbReference>
<keyword evidence="1 3" id="KW-0479">Metal-binding</keyword>
<dbReference type="InterPro" id="IPR005584">
    <property type="entry name" value="DNA_gyrase_inhibitor_YacG"/>
</dbReference>
<dbReference type="InterPro" id="IPR013088">
    <property type="entry name" value="Znf_NHR/GATA"/>
</dbReference>
<gene>
    <name evidence="3 4" type="primary">yacG</name>
    <name evidence="4" type="ORF">JFL49_07715</name>
</gene>
<evidence type="ECO:0000256" key="2">
    <source>
        <dbReference type="ARBA" id="ARBA00022833"/>
    </source>
</evidence>
<proteinExistence type="inferred from homology"/>
<dbReference type="GO" id="GO:0006355">
    <property type="term" value="P:regulation of DNA-templated transcription"/>
    <property type="evidence" value="ECO:0007669"/>
    <property type="project" value="InterPro"/>
</dbReference>
<dbReference type="EMBL" id="CP066558">
    <property type="protein sequence ID" value="QQF81945.1"/>
    <property type="molecule type" value="Genomic_DNA"/>
</dbReference>
<comment type="cofactor">
    <cofactor evidence="3">
        <name>Zn(2+)</name>
        <dbReference type="ChEBI" id="CHEBI:29105"/>
    </cofactor>
    <text evidence="3">Binds 1 zinc ion.</text>
</comment>
<dbReference type="NCBIfam" id="NF001638">
    <property type="entry name" value="PRK00418.1"/>
    <property type="match status" value="1"/>
</dbReference>
<feature type="binding site" evidence="3">
    <location>
        <position position="10"/>
    </location>
    <ligand>
        <name>Zn(2+)</name>
        <dbReference type="ChEBI" id="CHEBI:29105"/>
    </ligand>
</feature>
<comment type="subunit">
    <text evidence="3">Interacts with GyrB.</text>
</comment>
<dbReference type="SUPFAM" id="SSF57716">
    <property type="entry name" value="Glucocorticoid receptor-like (DNA-binding domain)"/>
    <property type="match status" value="1"/>
</dbReference>
<dbReference type="RefSeq" id="WP_075294055.1">
    <property type="nucleotide sequence ID" value="NZ_CP018802.1"/>
</dbReference>
<keyword evidence="2 3" id="KW-0862">Zinc</keyword>
<dbReference type="HAMAP" id="MF_00649">
    <property type="entry name" value="DNA_gyrase_inhibitor_YacG"/>
    <property type="match status" value="1"/>
</dbReference>
<comment type="function">
    <text evidence="3">Inhibits all the catalytic activities of DNA gyrase by preventing its interaction with DNA. Acts by binding directly to the C-terminal domain of GyrB, which probably disrupts DNA binding by the gyrase.</text>
</comment>
<feature type="binding site" evidence="3">
    <location>
        <position position="33"/>
    </location>
    <ligand>
        <name>Zn(2+)</name>
        <dbReference type="ChEBI" id="CHEBI:29105"/>
    </ligand>
</feature>
<accession>A0A9Q6YZS5</accession>
<evidence type="ECO:0000256" key="3">
    <source>
        <dbReference type="HAMAP-Rule" id="MF_00649"/>
    </source>
</evidence>
<keyword evidence="5" id="KW-1185">Reference proteome</keyword>
<dbReference type="Gene3D" id="3.30.50.10">
    <property type="entry name" value="Erythroid Transcription Factor GATA-1, subunit A"/>
    <property type="match status" value="1"/>
</dbReference>
<protein>
    <recommendedName>
        <fullName evidence="3">DNA gyrase inhibitor YacG</fullName>
    </recommendedName>
</protein>
<sequence>MIDEKFTVACPNCKKEVLWSEENRFRPFCSKHCQLIDLGEWATEEKIIPGSEITLLPKDEFKEN</sequence>
<reference evidence="4 5" key="1">
    <citation type="submission" date="2020-12" db="EMBL/GenBank/DDBJ databases">
        <title>ASc-MMNZ-VFA-070.</title>
        <authorList>
            <person name="Schryvers A."/>
            <person name="Mostafa Nazari M."/>
            <person name="Farshchi Andisi V."/>
            <person name="Timsit E."/>
            <person name="Walter Morck D."/>
        </authorList>
    </citation>
    <scope>NUCLEOTIDE SEQUENCE [LARGE SCALE GENOMIC DNA]</scope>
    <source>
        <strain evidence="4 5">ASc-MMNZ-VFA-070</strain>
    </source>
</reference>
<evidence type="ECO:0000313" key="4">
    <source>
        <dbReference type="EMBL" id="QQF81945.1"/>
    </source>
</evidence>
<dbReference type="GO" id="GO:0008270">
    <property type="term" value="F:zinc ion binding"/>
    <property type="evidence" value="ECO:0007669"/>
    <property type="project" value="UniProtKB-UniRule"/>
</dbReference>
<evidence type="ECO:0000313" key="5">
    <source>
        <dbReference type="Proteomes" id="UP000595373"/>
    </source>
</evidence>
<dbReference type="OrthoDB" id="9809663at2"/>
<name>A0A9Q6YZS5_HISSO</name>
<dbReference type="AlphaFoldDB" id="A0A9Q6YZS5"/>
<feature type="binding site" evidence="3">
    <location>
        <position position="29"/>
    </location>
    <ligand>
        <name>Zn(2+)</name>
        <dbReference type="ChEBI" id="CHEBI:29105"/>
    </ligand>
</feature>